<dbReference type="PANTHER" id="PTHR12128">
    <property type="entry name" value="DIHYDRODIPICOLINATE SYNTHASE"/>
    <property type="match status" value="1"/>
</dbReference>
<dbReference type="GeneID" id="97994306"/>
<comment type="caution">
    <text evidence="16">The sequence shown here is derived from an EMBL/GenBank/DDBJ whole genome shotgun (WGS) entry which is preliminary data.</text>
</comment>
<comment type="function">
    <text evidence="1 12">Catalyzes the condensation of (S)-aspartate-beta-semialdehyde [(S)-ASA] and pyruvate to 4-hydroxy-tetrahydrodipicolinate (HTPA).</text>
</comment>
<organism evidence="16 17">
    <name type="scientific">Evtepia gabavorous</name>
    <dbReference type="NCBI Taxonomy" id="2211183"/>
    <lineage>
        <taxon>Bacteria</taxon>
        <taxon>Bacillati</taxon>
        <taxon>Bacillota</taxon>
        <taxon>Clostridia</taxon>
        <taxon>Eubacteriales</taxon>
        <taxon>Evtepia</taxon>
    </lineage>
</organism>
<evidence type="ECO:0000256" key="13">
    <source>
        <dbReference type="PIRNR" id="PIRNR001365"/>
    </source>
</evidence>
<comment type="similarity">
    <text evidence="3 12 13">Belongs to the DapA family.</text>
</comment>
<evidence type="ECO:0000256" key="8">
    <source>
        <dbReference type="ARBA" id="ARBA00023154"/>
    </source>
</evidence>
<evidence type="ECO:0000256" key="12">
    <source>
        <dbReference type="HAMAP-Rule" id="MF_00418"/>
    </source>
</evidence>
<evidence type="ECO:0000256" key="1">
    <source>
        <dbReference type="ARBA" id="ARBA00003294"/>
    </source>
</evidence>
<dbReference type="PRINTS" id="PR00146">
    <property type="entry name" value="DHPICSNTHASE"/>
</dbReference>
<comment type="catalytic activity">
    <reaction evidence="11 12">
        <text>L-aspartate 4-semialdehyde + pyruvate = (2S,4S)-4-hydroxy-2,3,4,5-tetrahydrodipicolinate + H2O + H(+)</text>
        <dbReference type="Rhea" id="RHEA:34171"/>
        <dbReference type="ChEBI" id="CHEBI:15361"/>
        <dbReference type="ChEBI" id="CHEBI:15377"/>
        <dbReference type="ChEBI" id="CHEBI:15378"/>
        <dbReference type="ChEBI" id="CHEBI:67139"/>
        <dbReference type="ChEBI" id="CHEBI:537519"/>
        <dbReference type="EC" id="4.3.3.7"/>
    </reaction>
</comment>
<dbReference type="CDD" id="cd00950">
    <property type="entry name" value="DHDPS"/>
    <property type="match status" value="1"/>
</dbReference>
<evidence type="ECO:0000256" key="3">
    <source>
        <dbReference type="ARBA" id="ARBA00007592"/>
    </source>
</evidence>
<evidence type="ECO:0000313" key="17">
    <source>
        <dbReference type="Proteomes" id="UP000260649"/>
    </source>
</evidence>
<dbReference type="PANTHER" id="PTHR12128:SF66">
    <property type="entry name" value="4-HYDROXY-2-OXOGLUTARATE ALDOLASE, MITOCHONDRIAL"/>
    <property type="match status" value="1"/>
</dbReference>
<dbReference type="EC" id="4.3.3.7" evidence="4 12"/>
<dbReference type="Gene3D" id="3.20.20.70">
    <property type="entry name" value="Aldolase class I"/>
    <property type="match status" value="1"/>
</dbReference>
<feature type="site" description="Part of a proton relay during catalysis" evidence="12">
    <location>
        <position position="48"/>
    </location>
</feature>
<dbReference type="InterPro" id="IPR013785">
    <property type="entry name" value="Aldolase_TIM"/>
</dbReference>
<evidence type="ECO:0000256" key="15">
    <source>
        <dbReference type="PIRSR" id="PIRSR001365-2"/>
    </source>
</evidence>
<protein>
    <recommendedName>
        <fullName evidence="4 12">4-hydroxy-tetrahydrodipicolinate synthase</fullName>
        <shortName evidence="12">HTPA synthase</shortName>
        <ecNumber evidence="4 12">4.3.3.7</ecNumber>
    </recommendedName>
</protein>
<feature type="active site" description="Proton donor/acceptor" evidence="12 14">
    <location>
        <position position="137"/>
    </location>
</feature>
<dbReference type="OrthoDB" id="9782828at2"/>
<evidence type="ECO:0000256" key="10">
    <source>
        <dbReference type="ARBA" id="ARBA00023270"/>
    </source>
</evidence>
<sequence length="296" mass="32073">MKTPVFTGTCTALITPFQASGSIDYAAFARQMDRQLESGVDALCVCGTTGESSTLTVQEHVHLVDYCVSHVAGRCKVVAGSGSNDTAAALYLCQHAQESGADALLLVTPYYNKTTQTGLIHHYEYLADKTDLPVILYNVPSRTGLSFTAETYRILSQHPRINGTKEASGNFSLLAETMAFCGDELNVWSGNDDQTVPMLALGAKGLISVTANLVPEPMAELTHSYFRGEIEEARELQLSYLPLMKALFSQVNPIPIKAAMAELGLDSGSLRRPLWAMDKKPCKELRETLAAFGLLS</sequence>
<evidence type="ECO:0000256" key="11">
    <source>
        <dbReference type="ARBA" id="ARBA00047836"/>
    </source>
</evidence>
<comment type="subunit">
    <text evidence="12">Homotetramer; dimer of dimers.</text>
</comment>
<keyword evidence="7 12" id="KW-0220">Diaminopimelate biosynthesis</keyword>
<gene>
    <name evidence="12" type="primary">dapA</name>
    <name evidence="16" type="ORF">DV520_00975</name>
</gene>
<comment type="caution">
    <text evidence="12">Was originally thought to be a dihydrodipicolinate synthase (DHDPS), catalyzing the condensation of (S)-aspartate-beta-semialdehyde [(S)-ASA] and pyruvate to dihydrodipicolinate (DHDP). However, it was shown in E.coli that the product of the enzymatic reaction is not dihydrodipicolinate but in fact (4S)-4-hydroxy-2,3,4,5-tetrahydro-(2S)-dipicolinic acid (HTPA), and that the consecutive dehydration reaction leading to DHDP is not spontaneous but catalyzed by DapB.</text>
</comment>
<dbReference type="SUPFAM" id="SSF51569">
    <property type="entry name" value="Aldolase"/>
    <property type="match status" value="1"/>
</dbReference>
<evidence type="ECO:0000256" key="4">
    <source>
        <dbReference type="ARBA" id="ARBA00012086"/>
    </source>
</evidence>
<evidence type="ECO:0000256" key="14">
    <source>
        <dbReference type="PIRSR" id="PIRSR001365-1"/>
    </source>
</evidence>
<dbReference type="GO" id="GO:0008840">
    <property type="term" value="F:4-hydroxy-tetrahydrodipicolinate synthase activity"/>
    <property type="evidence" value="ECO:0007669"/>
    <property type="project" value="UniProtKB-UniRule"/>
</dbReference>
<dbReference type="AlphaFoldDB" id="A0A3E2B6Q9"/>
<proteinExistence type="inferred from homology"/>
<feature type="binding site" evidence="12 15">
    <location>
        <position position="49"/>
    </location>
    <ligand>
        <name>pyruvate</name>
        <dbReference type="ChEBI" id="CHEBI:15361"/>
    </ligand>
</feature>
<accession>A0A3E2B6Q9</accession>
<evidence type="ECO:0000256" key="9">
    <source>
        <dbReference type="ARBA" id="ARBA00023239"/>
    </source>
</evidence>
<dbReference type="RefSeq" id="WP_021920609.1">
    <property type="nucleotide sequence ID" value="NZ_CAKXKJ010000012.1"/>
</dbReference>
<dbReference type="GO" id="GO:0009089">
    <property type="term" value="P:lysine biosynthetic process via diaminopimelate"/>
    <property type="evidence" value="ECO:0007669"/>
    <property type="project" value="UniProtKB-UniRule"/>
</dbReference>
<keyword evidence="9 12" id="KW-0456">Lyase</keyword>
<evidence type="ECO:0000313" key="16">
    <source>
        <dbReference type="EMBL" id="RFT07738.1"/>
    </source>
</evidence>
<keyword evidence="5 12" id="KW-0963">Cytoplasm</keyword>
<dbReference type="PIRSF" id="PIRSF001365">
    <property type="entry name" value="DHDPS"/>
    <property type="match status" value="1"/>
</dbReference>
<dbReference type="Proteomes" id="UP000260649">
    <property type="component" value="Unassembled WGS sequence"/>
</dbReference>
<keyword evidence="17" id="KW-1185">Reference proteome</keyword>
<dbReference type="NCBIfam" id="TIGR00674">
    <property type="entry name" value="dapA"/>
    <property type="match status" value="1"/>
</dbReference>
<dbReference type="InterPro" id="IPR005263">
    <property type="entry name" value="DapA"/>
</dbReference>
<reference evidence="16 17" key="1">
    <citation type="submission" date="2018-07" db="EMBL/GenBank/DDBJ databases">
        <title>GABA Modulating Bacteria of the Human Gut Microbiota.</title>
        <authorList>
            <person name="Strandwitz P."/>
            <person name="Kim K.H."/>
            <person name="Terekhova D."/>
            <person name="Liu J.K."/>
            <person name="Sharma A."/>
            <person name="Levering J."/>
            <person name="Mcdonald D."/>
            <person name="Dietrich D."/>
            <person name="Ramadhar T.R."/>
            <person name="Lekbua A."/>
            <person name="Mroue N."/>
            <person name="Liston C."/>
            <person name="Stewart E.J."/>
            <person name="Dubin M.J."/>
            <person name="Zengler K."/>
            <person name="Knight R."/>
            <person name="Gilbert J.A."/>
            <person name="Clardy J."/>
            <person name="Lewis K."/>
        </authorList>
    </citation>
    <scope>NUCLEOTIDE SEQUENCE [LARGE SCALE GENOMIC DNA]</scope>
    <source>
        <strain evidence="16 17">KLE1738</strain>
    </source>
</reference>
<evidence type="ECO:0000256" key="6">
    <source>
        <dbReference type="ARBA" id="ARBA00022605"/>
    </source>
</evidence>
<keyword evidence="8 12" id="KW-0457">Lysine biosynthesis</keyword>
<dbReference type="GO" id="GO:0019877">
    <property type="term" value="P:diaminopimelate biosynthetic process"/>
    <property type="evidence" value="ECO:0007669"/>
    <property type="project" value="UniProtKB-UniRule"/>
</dbReference>
<dbReference type="UniPathway" id="UPA00034">
    <property type="reaction ID" value="UER00017"/>
</dbReference>
<evidence type="ECO:0000256" key="2">
    <source>
        <dbReference type="ARBA" id="ARBA00005120"/>
    </source>
</evidence>
<keyword evidence="10 12" id="KW-0704">Schiff base</keyword>
<evidence type="ECO:0000256" key="5">
    <source>
        <dbReference type="ARBA" id="ARBA00022490"/>
    </source>
</evidence>
<dbReference type="SMART" id="SM01130">
    <property type="entry name" value="DHDPS"/>
    <property type="match status" value="1"/>
</dbReference>
<keyword evidence="6 12" id="KW-0028">Amino-acid biosynthesis</keyword>
<name>A0A3E2B6Q9_9FIRM</name>
<evidence type="ECO:0000256" key="7">
    <source>
        <dbReference type="ARBA" id="ARBA00022915"/>
    </source>
</evidence>
<comment type="subcellular location">
    <subcellularLocation>
        <location evidence="12">Cytoplasm</location>
    </subcellularLocation>
</comment>
<comment type="pathway">
    <text evidence="2 12">Amino-acid biosynthesis; L-lysine biosynthesis via DAP pathway; (S)-tetrahydrodipicolinate from L-aspartate: step 3/4.</text>
</comment>
<feature type="binding site" evidence="12 15">
    <location>
        <position position="207"/>
    </location>
    <ligand>
        <name>pyruvate</name>
        <dbReference type="ChEBI" id="CHEBI:15361"/>
    </ligand>
</feature>
<feature type="active site" description="Schiff-base intermediate with substrate" evidence="12 14">
    <location>
        <position position="165"/>
    </location>
</feature>
<feature type="site" description="Part of a proton relay during catalysis" evidence="12">
    <location>
        <position position="111"/>
    </location>
</feature>
<dbReference type="InterPro" id="IPR002220">
    <property type="entry name" value="DapA-like"/>
</dbReference>
<dbReference type="Pfam" id="PF00701">
    <property type="entry name" value="DHDPS"/>
    <property type="match status" value="1"/>
</dbReference>
<dbReference type="GO" id="GO:0005829">
    <property type="term" value="C:cytosol"/>
    <property type="evidence" value="ECO:0007669"/>
    <property type="project" value="TreeGrafter"/>
</dbReference>
<dbReference type="EMBL" id="QQRQ01000001">
    <property type="protein sequence ID" value="RFT07738.1"/>
    <property type="molecule type" value="Genomic_DNA"/>
</dbReference>
<dbReference type="HAMAP" id="MF_00418">
    <property type="entry name" value="DapA"/>
    <property type="match status" value="1"/>
</dbReference>